<dbReference type="EMBL" id="ADVR01000004">
    <property type="protein sequence ID" value="EFO81906.1"/>
    <property type="molecule type" value="Genomic_DNA"/>
</dbReference>
<organism evidence="2 3">
    <name type="scientific">Oscillochloris trichoides DG-6</name>
    <dbReference type="NCBI Taxonomy" id="765420"/>
    <lineage>
        <taxon>Bacteria</taxon>
        <taxon>Bacillati</taxon>
        <taxon>Chloroflexota</taxon>
        <taxon>Chloroflexia</taxon>
        <taxon>Chloroflexales</taxon>
        <taxon>Chloroflexineae</taxon>
        <taxon>Oscillochloridaceae</taxon>
        <taxon>Oscillochloris</taxon>
    </lineage>
</organism>
<proteinExistence type="predicted"/>
<evidence type="ECO:0000313" key="2">
    <source>
        <dbReference type="EMBL" id="EFO81906.1"/>
    </source>
</evidence>
<reference evidence="2 3" key="1">
    <citation type="journal article" date="2011" name="J. Bacteriol.">
        <title>Draft genome sequence of the anoxygenic filamentous phototrophic bacterium Oscillochloris trichoides subsp. DG-6.</title>
        <authorList>
            <person name="Kuznetsov B.B."/>
            <person name="Ivanovsky R.N."/>
            <person name="Keppen O.I."/>
            <person name="Sukhacheva M.V."/>
            <person name="Bumazhkin B.K."/>
            <person name="Patutina E.O."/>
            <person name="Beletsky A.V."/>
            <person name="Mardanov A.V."/>
            <person name="Baslerov R.V."/>
            <person name="Panteleeva A.N."/>
            <person name="Kolganova T.V."/>
            <person name="Ravin N.V."/>
            <person name="Skryabin K.G."/>
        </authorList>
    </citation>
    <scope>NUCLEOTIDE SEQUENCE [LARGE SCALE GENOMIC DNA]</scope>
    <source>
        <strain evidence="2 3">DG-6</strain>
    </source>
</reference>
<dbReference type="AlphaFoldDB" id="E1IAF2"/>
<protein>
    <submittedName>
        <fullName evidence="2">Uncharacterized protein</fullName>
    </submittedName>
</protein>
<feature type="region of interest" description="Disordered" evidence="1">
    <location>
        <begin position="40"/>
        <end position="59"/>
    </location>
</feature>
<evidence type="ECO:0000313" key="3">
    <source>
        <dbReference type="Proteomes" id="UP000054010"/>
    </source>
</evidence>
<accession>E1IAF2</accession>
<comment type="caution">
    <text evidence="2">The sequence shown here is derived from an EMBL/GenBank/DDBJ whole genome shotgun (WGS) entry which is preliminary data.</text>
</comment>
<evidence type="ECO:0000256" key="1">
    <source>
        <dbReference type="SAM" id="MobiDB-lite"/>
    </source>
</evidence>
<gene>
    <name evidence="2" type="ORF">OSCT_0303</name>
</gene>
<sequence length="423" mass="44792">MPRYRCFNPPGGFGAFGTPSAARISSDAEAFQSAGRIWGFRNGGDGDRPRPASRGFNPPGGFGAFGTQRMADLCAAWRGGFNPPGGFGAFGTEPDKRNTLTCPAVSIRRADLGLSERSGVSASGSTSRPFQSAGRIWGFRNVGIALAAAASMESFNPPGGFGAFGTQYGGRRADGRHIRFQSAGRIWGFRNASGSNVCVVLIMAGFNPPGGFGAFGTRTANSTCHPRKSFNPPGGFGAFGTRFGLRSFEVRSKCFNPPGGFGAFGTLAHLHAAHHIAAVSIRRADLGLSEPVPITAMWSFRLLFQSAGRIWGFRNSTLCAETSGGVVYVSIRRADLGLSEPYAPTSASWASRRFQSAGRIWGFRNDIARPAAQRLGPFQSAGRIWGFRNPNNGADVMAALQVSIRRADLGLSELRCGQSSAPC</sequence>
<name>E1IAF2_9CHLR</name>
<keyword evidence="3" id="KW-1185">Reference proteome</keyword>
<dbReference type="HOGENOM" id="CLU_648654_0_0_0"/>
<dbReference type="Proteomes" id="UP000054010">
    <property type="component" value="Unassembled WGS sequence"/>
</dbReference>